<feature type="region of interest" description="Disordered" evidence="1">
    <location>
        <begin position="62"/>
        <end position="126"/>
    </location>
</feature>
<reference evidence="2" key="1">
    <citation type="submission" date="2020-08" db="EMBL/GenBank/DDBJ databases">
        <title>Multicomponent nature underlies the extraordinary mechanical properties of spider dragline silk.</title>
        <authorList>
            <person name="Kono N."/>
            <person name="Nakamura H."/>
            <person name="Mori M."/>
            <person name="Yoshida Y."/>
            <person name="Ohtoshi R."/>
            <person name="Malay A.D."/>
            <person name="Moran D.A.P."/>
            <person name="Tomita M."/>
            <person name="Numata K."/>
            <person name="Arakawa K."/>
        </authorList>
    </citation>
    <scope>NUCLEOTIDE SEQUENCE</scope>
</reference>
<accession>A0A8X6XAP5</accession>
<organism evidence="2 3">
    <name type="scientific">Trichonephila inaurata madagascariensis</name>
    <dbReference type="NCBI Taxonomy" id="2747483"/>
    <lineage>
        <taxon>Eukaryota</taxon>
        <taxon>Metazoa</taxon>
        <taxon>Ecdysozoa</taxon>
        <taxon>Arthropoda</taxon>
        <taxon>Chelicerata</taxon>
        <taxon>Arachnida</taxon>
        <taxon>Araneae</taxon>
        <taxon>Araneomorphae</taxon>
        <taxon>Entelegynae</taxon>
        <taxon>Araneoidea</taxon>
        <taxon>Nephilidae</taxon>
        <taxon>Trichonephila</taxon>
        <taxon>Trichonephila inaurata</taxon>
    </lineage>
</organism>
<sequence>MRLILLSEIYPKNRDKSGTMDSLWVSKRCLGAILNSLVKYISDRLLGTLERRKWWEDPEWLKLPSTDCPQSDIVQDPGEEPTSSVADGHSTREAPSAPDSASTKTDHQDPLVRRSHYGRILKPTKT</sequence>
<keyword evidence="3" id="KW-1185">Reference proteome</keyword>
<evidence type="ECO:0000313" key="3">
    <source>
        <dbReference type="Proteomes" id="UP000886998"/>
    </source>
</evidence>
<proteinExistence type="predicted"/>
<evidence type="ECO:0000256" key="1">
    <source>
        <dbReference type="SAM" id="MobiDB-lite"/>
    </source>
</evidence>
<feature type="compositionally biased region" description="Basic residues" evidence="1">
    <location>
        <begin position="113"/>
        <end position="126"/>
    </location>
</feature>
<evidence type="ECO:0000313" key="2">
    <source>
        <dbReference type="EMBL" id="GFY48416.1"/>
    </source>
</evidence>
<dbReference type="EMBL" id="BMAV01006442">
    <property type="protein sequence ID" value="GFY48416.1"/>
    <property type="molecule type" value="Genomic_DNA"/>
</dbReference>
<comment type="caution">
    <text evidence="2">The sequence shown here is derived from an EMBL/GenBank/DDBJ whole genome shotgun (WGS) entry which is preliminary data.</text>
</comment>
<name>A0A8X6XAP5_9ARAC</name>
<protein>
    <submittedName>
        <fullName evidence="2">Uncharacterized protein</fullName>
    </submittedName>
</protein>
<gene>
    <name evidence="2" type="ORF">TNIN_175911</name>
</gene>
<dbReference type="AlphaFoldDB" id="A0A8X6XAP5"/>
<dbReference type="Proteomes" id="UP000886998">
    <property type="component" value="Unassembled WGS sequence"/>
</dbReference>